<feature type="region of interest" description="Disordered" evidence="1">
    <location>
        <begin position="1"/>
        <end position="23"/>
    </location>
</feature>
<keyword evidence="4" id="KW-1185">Reference proteome</keyword>
<gene>
    <name evidence="3" type="ORF">ESP62_007195</name>
</gene>
<accession>A0A641ALJ2</accession>
<proteinExistence type="predicted"/>
<dbReference type="Pfam" id="PF06114">
    <property type="entry name" value="Peptidase_M78"/>
    <property type="match status" value="1"/>
</dbReference>
<dbReference type="PANTHER" id="PTHR43236:SF1">
    <property type="entry name" value="BLL7220 PROTEIN"/>
    <property type="match status" value="1"/>
</dbReference>
<feature type="domain" description="IrrE N-terminal-like" evidence="2">
    <location>
        <begin position="86"/>
        <end position="169"/>
    </location>
</feature>
<dbReference type="InterPro" id="IPR052345">
    <property type="entry name" value="Rad_response_metalloprotease"/>
</dbReference>
<dbReference type="EMBL" id="SDPP02000002">
    <property type="protein sequence ID" value="KAA1378158.1"/>
    <property type="molecule type" value="Genomic_DNA"/>
</dbReference>
<evidence type="ECO:0000259" key="2">
    <source>
        <dbReference type="Pfam" id="PF06114"/>
    </source>
</evidence>
<protein>
    <submittedName>
        <fullName evidence="3">ImmA/IrrE family metallo-endopeptidase</fullName>
    </submittedName>
</protein>
<evidence type="ECO:0000313" key="3">
    <source>
        <dbReference type="EMBL" id="KAA1378158.1"/>
    </source>
</evidence>
<evidence type="ECO:0000256" key="1">
    <source>
        <dbReference type="SAM" id="MobiDB-lite"/>
    </source>
</evidence>
<sequence length="337" mass="36241">MTQKPSHLSSVKPASATSTSAARPMTWAKAHQVAHMAAAKAHHALGVDLSGVSVDVVSALGAADLIVMWRPMPQLFGAYLNEPGVAPGVLINSALPRPARRYTCAHELGHHWMRHSTSVDDGSSIDTTLHEDIDAVPQGNRRRPWPEQEKLAEAFASWFLMPRRVVATALDVLNLNRPRTAADVYSLSLLLGTSYRTTVRHLPNLRFATPTQANSWANVAPGRLKATLDAGVSAPTSRRPDVWILDDRFDGLRLPVRPGDRLVILGPPGVASLRPSNTSVPFSTTQLGQTSGTLRDGTVHVINDNPTGSELTVTFNHASTTLHIHPSPTGLDPRGAA</sequence>
<reference evidence="3" key="1">
    <citation type="submission" date="2019-09" db="EMBL/GenBank/DDBJ databases">
        <authorList>
            <person name="Li J."/>
        </authorList>
    </citation>
    <scope>NUCLEOTIDE SEQUENCE [LARGE SCALE GENOMIC DNA]</scope>
    <source>
        <strain evidence="3">NRBC 14897</strain>
    </source>
</reference>
<evidence type="ECO:0000313" key="4">
    <source>
        <dbReference type="Proteomes" id="UP001515100"/>
    </source>
</evidence>
<dbReference type="OrthoDB" id="9794834at2"/>
<dbReference type="Proteomes" id="UP001515100">
    <property type="component" value="Unassembled WGS sequence"/>
</dbReference>
<dbReference type="Gene3D" id="1.10.10.2910">
    <property type="match status" value="1"/>
</dbReference>
<name>A0A641ALJ2_9ACTN</name>
<comment type="caution">
    <text evidence="3">The sequence shown here is derived from an EMBL/GenBank/DDBJ whole genome shotgun (WGS) entry which is preliminary data.</text>
</comment>
<organism evidence="3 4">
    <name type="scientific">Aeromicrobium fastidiosum</name>
    <dbReference type="NCBI Taxonomy" id="52699"/>
    <lineage>
        <taxon>Bacteria</taxon>
        <taxon>Bacillati</taxon>
        <taxon>Actinomycetota</taxon>
        <taxon>Actinomycetes</taxon>
        <taxon>Propionibacteriales</taxon>
        <taxon>Nocardioidaceae</taxon>
        <taxon>Aeromicrobium</taxon>
    </lineage>
</organism>
<dbReference type="InterPro" id="IPR010359">
    <property type="entry name" value="IrrE_HExxH"/>
</dbReference>
<dbReference type="AlphaFoldDB" id="A0A641ALJ2"/>
<feature type="compositionally biased region" description="Low complexity" evidence="1">
    <location>
        <begin position="14"/>
        <end position="23"/>
    </location>
</feature>
<dbReference type="PANTHER" id="PTHR43236">
    <property type="entry name" value="ANTITOXIN HIGA1"/>
    <property type="match status" value="1"/>
</dbReference>